<feature type="transmembrane region" description="Helical" evidence="2">
    <location>
        <begin position="53"/>
        <end position="77"/>
    </location>
</feature>
<feature type="transmembrane region" description="Helical" evidence="2">
    <location>
        <begin position="209"/>
        <end position="229"/>
    </location>
</feature>
<feature type="compositionally biased region" description="Basic and acidic residues" evidence="1">
    <location>
        <begin position="292"/>
        <end position="333"/>
    </location>
</feature>
<dbReference type="eggNOG" id="ENOG502TI1W">
    <property type="taxonomic scope" value="Eukaryota"/>
</dbReference>
<dbReference type="SMR" id="Q9XWM4"/>
<dbReference type="UCSC" id="Y38F1A.4">
    <property type="organism name" value="c. elegans"/>
</dbReference>
<dbReference type="Bgee" id="WBGene00012607">
    <property type="expression patterns" value="Expressed in larva and 1 other cell type or tissue"/>
</dbReference>
<dbReference type="RefSeq" id="NP_496762.1">
    <property type="nucleotide sequence ID" value="NM_064361.1"/>
</dbReference>
<feature type="transmembrane region" description="Helical" evidence="2">
    <location>
        <begin position="241"/>
        <end position="262"/>
    </location>
</feature>
<protein>
    <submittedName>
        <fullName evidence="3">G_PROTEIN_RECEP_F1_2 domain-containing protein</fullName>
    </submittedName>
</protein>
<sequence>MTHFQDSEEHTSMLILLFLFLTILILAVYSNIRLFVILCRNFPRERTHSYFPMLLLLNTLSSMTVIILVCSMLLPFVPHGVDGKIDSAYDVIVYPAVYALITPTLIAAADLILCVQRVAVSRKLGETKVSKRWYGVLTFLIVAGPIAYISYNSRIYSFTIENKRNAKQFVCFLADSIIKGVCGVLSFIGYLSIWIWAKKQKNFDTIIRQALPIATFQVLIMTIQFLLELPNVPKIDPRERIFLDVCFSAAASVVVPLCTMIGESRKRDMFYSSFCYCYCYCEPRPPPPSSRHLPEASSKADRQKIEEEEARKRKKNEELKRRRREARSDRNFDSLESQESEV</sequence>
<feature type="transmembrane region" description="Helical" evidence="2">
    <location>
        <begin position="132"/>
        <end position="151"/>
    </location>
</feature>
<keyword evidence="2" id="KW-0812">Transmembrane</keyword>
<evidence type="ECO:0000256" key="1">
    <source>
        <dbReference type="SAM" id="MobiDB-lite"/>
    </source>
</evidence>
<evidence type="ECO:0000313" key="5">
    <source>
        <dbReference type="WormBase" id="Y38F1A.4"/>
    </source>
</evidence>
<dbReference type="AlphaFoldDB" id="Q9XWM4"/>
<dbReference type="KEGG" id="cel:CELE_Y38F1A.4"/>
<feature type="transmembrane region" description="Helical" evidence="2">
    <location>
        <begin position="97"/>
        <end position="120"/>
    </location>
</feature>
<dbReference type="STRING" id="6239.Y38F1A.4.1"/>
<gene>
    <name evidence="3" type="ORF">CELE_Y38F1A.4</name>
    <name evidence="3 5" type="ORF">Y38F1A.4</name>
</gene>
<accession>Q9XWM4</accession>
<keyword evidence="2" id="KW-0472">Membrane</keyword>
<dbReference type="PIR" id="T26677">
    <property type="entry name" value="T26677"/>
</dbReference>
<feature type="transmembrane region" description="Helical" evidence="2">
    <location>
        <begin position="177"/>
        <end position="197"/>
    </location>
</feature>
<evidence type="ECO:0000256" key="2">
    <source>
        <dbReference type="SAM" id="Phobius"/>
    </source>
</evidence>
<dbReference type="EMBL" id="BX284602">
    <property type="protein sequence ID" value="CAA21629.1"/>
    <property type="molecule type" value="Genomic_DNA"/>
</dbReference>
<evidence type="ECO:0000313" key="4">
    <source>
        <dbReference type="Proteomes" id="UP000001940"/>
    </source>
</evidence>
<reference evidence="3 4" key="1">
    <citation type="journal article" date="1998" name="Science">
        <title>Genome sequence of the nematode C. elegans: a platform for investigating biology.</title>
        <authorList>
            <consortium name="The C. elegans sequencing consortium"/>
            <person name="Sulson J.E."/>
            <person name="Waterston R."/>
        </authorList>
    </citation>
    <scope>NUCLEOTIDE SEQUENCE [LARGE SCALE GENOMIC DNA]</scope>
    <source>
        <strain evidence="3 4">Bristol N2</strain>
    </source>
</reference>
<keyword evidence="4" id="KW-1185">Reference proteome</keyword>
<dbReference type="InParanoid" id="Q9XWM4"/>
<dbReference type="PaxDb" id="6239-Y38F1A.4"/>
<dbReference type="HOGENOM" id="CLU_687433_0_0_1"/>
<dbReference type="GeneID" id="189672"/>
<dbReference type="FunCoup" id="Q9XWM4">
    <property type="interactions" value="230"/>
</dbReference>
<keyword evidence="2" id="KW-1133">Transmembrane helix</keyword>
<name>Q9XWM4_CAEEL</name>
<dbReference type="OrthoDB" id="5869567at2759"/>
<dbReference type="OMA" id="RERTHSY"/>
<feature type="region of interest" description="Disordered" evidence="1">
    <location>
        <begin position="286"/>
        <end position="342"/>
    </location>
</feature>
<evidence type="ECO:0000313" key="3">
    <source>
        <dbReference type="EMBL" id="CAA21629.1"/>
    </source>
</evidence>
<dbReference type="WormBase" id="Y38F1A.4">
    <property type="protein sequence ID" value="CE21609"/>
    <property type="gene ID" value="WBGene00012607"/>
</dbReference>
<dbReference type="Proteomes" id="UP000001940">
    <property type="component" value="Chromosome II"/>
</dbReference>
<organism evidence="3 4">
    <name type="scientific">Caenorhabditis elegans</name>
    <dbReference type="NCBI Taxonomy" id="6239"/>
    <lineage>
        <taxon>Eukaryota</taxon>
        <taxon>Metazoa</taxon>
        <taxon>Ecdysozoa</taxon>
        <taxon>Nematoda</taxon>
        <taxon>Chromadorea</taxon>
        <taxon>Rhabditida</taxon>
        <taxon>Rhabditina</taxon>
        <taxon>Rhabditomorpha</taxon>
        <taxon>Rhabditoidea</taxon>
        <taxon>Rhabditidae</taxon>
        <taxon>Peloderinae</taxon>
        <taxon>Caenorhabditis</taxon>
    </lineage>
</organism>
<feature type="transmembrane region" description="Helical" evidence="2">
    <location>
        <begin position="12"/>
        <end position="32"/>
    </location>
</feature>
<proteinExistence type="predicted"/>
<dbReference type="CTD" id="189672"/>
<dbReference type="AGR" id="WB:WBGene00012607"/>